<feature type="binding site" evidence="10">
    <location>
        <position position="115"/>
    </location>
    <ligand>
        <name>Mg(2+)</name>
        <dbReference type="ChEBI" id="CHEBI:18420"/>
    </ligand>
</feature>
<dbReference type="GO" id="GO:0043737">
    <property type="term" value="F:deoxyribonuclease V activity"/>
    <property type="evidence" value="ECO:0007669"/>
    <property type="project" value="UniProtKB-UniRule"/>
</dbReference>
<sequence length="226" mass="24442">MPPVWDGRPVLDPGSVVEAERIQQELRKRLDLSNCLEVAPTLVAGVDVSYDKGSTRIVAAAVVFDLGTGVEVESAVVSGEVSFPYVPGLLAFREVPIVLEALARLARRPDVVVCDGYGVAHPRRFGLACHLGVVAGLPTFGVAKTPFVGAYEEPGSRRGEWSPLCDGDEVLGRVLRTRTGVKPVFVSVGHRTGLEQASAITLDLSQRYRLPEVIRRADFLSREALR</sequence>
<proteinExistence type="inferred from homology"/>
<keyword evidence="6 10" id="KW-0227">DNA damage</keyword>
<protein>
    <recommendedName>
        <fullName evidence="10">Endonuclease V</fullName>
        <ecNumber evidence="10">3.1.21.7</ecNumber>
    </recommendedName>
    <alternativeName>
        <fullName evidence="10">Deoxyinosine 3'endonuclease</fullName>
    </alternativeName>
    <alternativeName>
        <fullName evidence="10">Deoxyribonuclease V</fullName>
        <shortName evidence="10">DNase V</shortName>
    </alternativeName>
</protein>
<keyword evidence="3 10" id="KW-0540">Nuclease</keyword>
<dbReference type="GO" id="GO:0005737">
    <property type="term" value="C:cytoplasm"/>
    <property type="evidence" value="ECO:0007669"/>
    <property type="project" value="UniProtKB-SubCell"/>
</dbReference>
<dbReference type="RefSeq" id="WP_092373658.1">
    <property type="nucleotide sequence ID" value="NZ_BOPI01000006.1"/>
</dbReference>
<comment type="function">
    <text evidence="10">DNA repair enzyme involved in the repair of deaminated bases. Selectively cleaves double-stranded DNA at the second phosphodiester bond 3' to a deoxyinosine leaving behind the intact lesion on the nicked DNA.</text>
</comment>
<evidence type="ECO:0000256" key="7">
    <source>
        <dbReference type="ARBA" id="ARBA00022801"/>
    </source>
</evidence>
<dbReference type="FunFam" id="3.30.2170.10:FF:000007">
    <property type="entry name" value="Endonuclease V"/>
    <property type="match status" value="1"/>
</dbReference>
<evidence type="ECO:0000256" key="2">
    <source>
        <dbReference type="ARBA" id="ARBA00022490"/>
    </source>
</evidence>
<dbReference type="OrthoDB" id="9790916at2"/>
<evidence type="ECO:0000256" key="9">
    <source>
        <dbReference type="ARBA" id="ARBA00023204"/>
    </source>
</evidence>
<evidence type="ECO:0000256" key="6">
    <source>
        <dbReference type="ARBA" id="ARBA00022763"/>
    </source>
</evidence>
<dbReference type="Proteomes" id="UP000198707">
    <property type="component" value="Unassembled WGS sequence"/>
</dbReference>
<dbReference type="GO" id="GO:0006281">
    <property type="term" value="P:DNA repair"/>
    <property type="evidence" value="ECO:0007669"/>
    <property type="project" value="UniProtKB-UniRule"/>
</dbReference>
<dbReference type="EC" id="3.1.21.7" evidence="10"/>
<keyword evidence="9 10" id="KW-0234">DNA repair</keyword>
<organism evidence="11 12">
    <name type="scientific">Micromonospora phaseoli</name>
    <dbReference type="NCBI Taxonomy" id="1144548"/>
    <lineage>
        <taxon>Bacteria</taxon>
        <taxon>Bacillati</taxon>
        <taxon>Actinomycetota</taxon>
        <taxon>Actinomycetes</taxon>
        <taxon>Micromonosporales</taxon>
        <taxon>Micromonosporaceae</taxon>
        <taxon>Micromonospora</taxon>
    </lineage>
</organism>
<gene>
    <name evidence="10" type="primary">nfi</name>
    <name evidence="11" type="ORF">SAMN05443287_101216</name>
</gene>
<reference evidence="12" key="1">
    <citation type="submission" date="2016-10" db="EMBL/GenBank/DDBJ databases">
        <authorList>
            <person name="Varghese N."/>
            <person name="Submissions S."/>
        </authorList>
    </citation>
    <scope>NUCLEOTIDE SEQUENCE [LARGE SCALE GENOMIC DNA]</scope>
    <source>
        <strain evidence="12">CGMCC 4.7038</strain>
    </source>
</reference>
<evidence type="ECO:0000256" key="1">
    <source>
        <dbReference type="ARBA" id="ARBA00004496"/>
    </source>
</evidence>
<evidence type="ECO:0000256" key="5">
    <source>
        <dbReference type="ARBA" id="ARBA00022759"/>
    </source>
</evidence>
<evidence type="ECO:0000313" key="11">
    <source>
        <dbReference type="EMBL" id="SEI54415.1"/>
    </source>
</evidence>
<dbReference type="PANTHER" id="PTHR28511:SF1">
    <property type="entry name" value="ENDONUCLEASE V"/>
    <property type="match status" value="1"/>
</dbReference>
<dbReference type="PANTHER" id="PTHR28511">
    <property type="entry name" value="ENDONUCLEASE V"/>
    <property type="match status" value="1"/>
</dbReference>
<evidence type="ECO:0000256" key="4">
    <source>
        <dbReference type="ARBA" id="ARBA00022723"/>
    </source>
</evidence>
<dbReference type="InterPro" id="IPR007581">
    <property type="entry name" value="Endonuclease-V"/>
</dbReference>
<dbReference type="GO" id="GO:0016891">
    <property type="term" value="F:RNA endonuclease activity producing 5'-phosphomonoesters, hydrolytic mechanism"/>
    <property type="evidence" value="ECO:0007669"/>
    <property type="project" value="TreeGrafter"/>
</dbReference>
<evidence type="ECO:0000256" key="8">
    <source>
        <dbReference type="ARBA" id="ARBA00022842"/>
    </source>
</evidence>
<dbReference type="STRING" id="1144548.SAMN05443287_101216"/>
<dbReference type="GO" id="GO:0003727">
    <property type="term" value="F:single-stranded RNA binding"/>
    <property type="evidence" value="ECO:0007669"/>
    <property type="project" value="TreeGrafter"/>
</dbReference>
<dbReference type="Gene3D" id="3.30.2170.10">
    <property type="entry name" value="archaeoglobus fulgidus dsm 4304 superfamily"/>
    <property type="match status" value="1"/>
</dbReference>
<keyword evidence="8 10" id="KW-0460">Magnesium</keyword>
<name>A0A1H6RSA2_9ACTN</name>
<feature type="site" description="Interaction with target DNA" evidence="10">
    <location>
        <position position="85"/>
    </location>
</feature>
<comment type="catalytic activity">
    <reaction evidence="10">
        <text>Endonucleolytic cleavage at apurinic or apyrimidinic sites to products with a 5'-phosphate.</text>
        <dbReference type="EC" id="3.1.21.7"/>
    </reaction>
</comment>
<keyword evidence="2 10" id="KW-0963">Cytoplasm</keyword>
<accession>A0A1H6RSA2</accession>
<evidence type="ECO:0000256" key="3">
    <source>
        <dbReference type="ARBA" id="ARBA00022722"/>
    </source>
</evidence>
<feature type="binding site" evidence="10">
    <location>
        <position position="47"/>
    </location>
    <ligand>
        <name>Mg(2+)</name>
        <dbReference type="ChEBI" id="CHEBI:18420"/>
    </ligand>
</feature>
<evidence type="ECO:0000256" key="10">
    <source>
        <dbReference type="HAMAP-Rule" id="MF_00801"/>
    </source>
</evidence>
<comment type="cofactor">
    <cofactor evidence="10">
        <name>Mg(2+)</name>
        <dbReference type="ChEBI" id="CHEBI:18420"/>
    </cofactor>
</comment>
<dbReference type="GO" id="GO:0000287">
    <property type="term" value="F:magnesium ion binding"/>
    <property type="evidence" value="ECO:0007669"/>
    <property type="project" value="UniProtKB-UniRule"/>
</dbReference>
<dbReference type="EMBL" id="FNYV01000001">
    <property type="protein sequence ID" value="SEI54415.1"/>
    <property type="molecule type" value="Genomic_DNA"/>
</dbReference>
<dbReference type="HAMAP" id="MF_00801">
    <property type="entry name" value="Endonuclease_5"/>
    <property type="match status" value="1"/>
</dbReference>
<keyword evidence="7 10" id="KW-0378">Hydrolase</keyword>
<keyword evidence="12" id="KW-1185">Reference proteome</keyword>
<comment type="similarity">
    <text evidence="10">Belongs to the endonuclease V family.</text>
</comment>
<evidence type="ECO:0000313" key="12">
    <source>
        <dbReference type="Proteomes" id="UP000198707"/>
    </source>
</evidence>
<dbReference type="AlphaFoldDB" id="A0A1H6RSA2"/>
<dbReference type="Pfam" id="PF04493">
    <property type="entry name" value="Endonuclease_5"/>
    <property type="match status" value="1"/>
</dbReference>
<dbReference type="CDD" id="cd06559">
    <property type="entry name" value="Endonuclease_V"/>
    <property type="match status" value="1"/>
</dbReference>
<comment type="subcellular location">
    <subcellularLocation>
        <location evidence="1 10">Cytoplasm</location>
    </subcellularLocation>
</comment>
<keyword evidence="5 10" id="KW-0255">Endonuclease</keyword>
<keyword evidence="4 10" id="KW-0479">Metal-binding</keyword>